<organism evidence="4 5">
    <name type="scientific">Candidatus Avelusimicrobium gallicola</name>
    <dbReference type="NCBI Taxonomy" id="2562704"/>
    <lineage>
        <taxon>Bacteria</taxon>
        <taxon>Pseudomonadati</taxon>
        <taxon>Elusimicrobiota</taxon>
        <taxon>Elusimicrobia</taxon>
        <taxon>Elusimicrobiales</taxon>
        <taxon>Elusimicrobiaceae</taxon>
        <taxon>Candidatus Avelusimicrobium</taxon>
    </lineage>
</organism>
<keyword evidence="1 2" id="KW-0732">Signal</keyword>
<dbReference type="PANTHER" id="PTHR22953:SF153">
    <property type="entry name" value="PURPLE ACID PHOSPHATASE"/>
    <property type="match status" value="1"/>
</dbReference>
<dbReference type="EMBL" id="NFJD01000001">
    <property type="protein sequence ID" value="OUO57449.1"/>
    <property type="molecule type" value="Genomic_DNA"/>
</dbReference>
<evidence type="ECO:0000313" key="5">
    <source>
        <dbReference type="Proteomes" id="UP000196368"/>
    </source>
</evidence>
<dbReference type="InterPro" id="IPR004843">
    <property type="entry name" value="Calcineurin-like_PHP"/>
</dbReference>
<dbReference type="AlphaFoldDB" id="A0A1Y4DIG0"/>
<evidence type="ECO:0000313" key="4">
    <source>
        <dbReference type="EMBL" id="OUO57449.1"/>
    </source>
</evidence>
<feature type="signal peptide" evidence="2">
    <location>
        <begin position="1"/>
        <end position="19"/>
    </location>
</feature>
<proteinExistence type="predicted"/>
<dbReference type="OrthoDB" id="9804511at2"/>
<keyword evidence="5" id="KW-1185">Reference proteome</keyword>
<dbReference type="Proteomes" id="UP000196368">
    <property type="component" value="Unassembled WGS sequence"/>
</dbReference>
<accession>A0A1Y4DIG0</accession>
<dbReference type="GO" id="GO:0003993">
    <property type="term" value="F:acid phosphatase activity"/>
    <property type="evidence" value="ECO:0007669"/>
    <property type="project" value="InterPro"/>
</dbReference>
<evidence type="ECO:0000259" key="3">
    <source>
        <dbReference type="Pfam" id="PF00149"/>
    </source>
</evidence>
<dbReference type="InterPro" id="IPR039331">
    <property type="entry name" value="PAPs-like"/>
</dbReference>
<gene>
    <name evidence="4" type="ORF">B5F75_01365</name>
</gene>
<protein>
    <recommendedName>
        <fullName evidence="3">Calcineurin-like phosphoesterase domain-containing protein</fullName>
    </recommendedName>
</protein>
<dbReference type="RefSeq" id="WP_087286786.1">
    <property type="nucleotide sequence ID" value="NZ_NFJD01000001.1"/>
</dbReference>
<feature type="domain" description="Calcineurin-like phosphoesterase" evidence="3">
    <location>
        <begin position="154"/>
        <end position="324"/>
    </location>
</feature>
<evidence type="ECO:0000256" key="1">
    <source>
        <dbReference type="ARBA" id="ARBA00022729"/>
    </source>
</evidence>
<dbReference type="PANTHER" id="PTHR22953">
    <property type="entry name" value="ACID PHOSPHATASE RELATED"/>
    <property type="match status" value="1"/>
</dbReference>
<feature type="chain" id="PRO_5013368378" description="Calcineurin-like phosphoesterase domain-containing protein" evidence="2">
    <location>
        <begin position="20"/>
        <end position="404"/>
    </location>
</feature>
<name>A0A1Y4DIG0_9BACT</name>
<evidence type="ECO:0000256" key="2">
    <source>
        <dbReference type="SAM" id="SignalP"/>
    </source>
</evidence>
<dbReference type="Pfam" id="PF00149">
    <property type="entry name" value="Metallophos"/>
    <property type="match status" value="1"/>
</dbReference>
<dbReference type="InterPro" id="IPR029052">
    <property type="entry name" value="Metallo-depent_PP-like"/>
</dbReference>
<reference evidence="5" key="1">
    <citation type="submission" date="2017-04" db="EMBL/GenBank/DDBJ databases">
        <title>Function of individual gut microbiota members based on whole genome sequencing of pure cultures obtained from chicken caecum.</title>
        <authorList>
            <person name="Medvecky M."/>
            <person name="Cejkova D."/>
            <person name="Polansky O."/>
            <person name="Karasova D."/>
            <person name="Kubasova T."/>
            <person name="Cizek A."/>
            <person name="Rychlik I."/>
        </authorList>
    </citation>
    <scope>NUCLEOTIDE SEQUENCE [LARGE SCALE GENOMIC DNA]</scope>
    <source>
        <strain evidence="5">An273</strain>
    </source>
</reference>
<sequence>MKKILLFSLLCTLGASVQAAQIIRGPYIEDPTQTTMILRFQTDETTPAWLEYGPAPRCNQIMTLTPAGTQHKAILYGLVPNQDFCYRIYVNNAAGDGVQEPVSGSFRTLYSAERKVVNFLVLGATGADMPLPLPDGTPVVDEAAQARSQLAALMEQEESDFLIHTGNITHSGLNEDADREFFEPFKNVLAKNPLFVALGPNEYGPDRENRESKSFLRTNYSRYHDMSWSNATPKYYSFDTANARFIFLDTNVAEGAVWGPEIGEDSAQVKWLKSMLSGAGEKWKIVVMNAPAYSTGQRGPNNEVALNLIKIFENYGVKLVIQGGDPDYERTFPMYRGEPNPRGVTYVTLGTSAPTPGKRAHSDASTARFVAARHYAAGKIVDRKLTLTVYNNLGKELDTLEIYL</sequence>
<dbReference type="Gene3D" id="3.60.21.10">
    <property type="match status" value="1"/>
</dbReference>
<comment type="caution">
    <text evidence="4">The sequence shown here is derived from an EMBL/GenBank/DDBJ whole genome shotgun (WGS) entry which is preliminary data.</text>
</comment>
<dbReference type="SUPFAM" id="SSF56300">
    <property type="entry name" value="Metallo-dependent phosphatases"/>
    <property type="match status" value="1"/>
</dbReference>